<dbReference type="PROSITE" id="PS51257">
    <property type="entry name" value="PROKAR_LIPOPROTEIN"/>
    <property type="match status" value="1"/>
</dbReference>
<accession>A0A081BMA3</accession>
<evidence type="ECO:0000313" key="2">
    <source>
        <dbReference type="Proteomes" id="UP000030700"/>
    </source>
</evidence>
<dbReference type="AlphaFoldDB" id="A0A081BMA3"/>
<organism evidence="1">
    <name type="scientific">Candidatus Moduliflexus flocculans</name>
    <dbReference type="NCBI Taxonomy" id="1499966"/>
    <lineage>
        <taxon>Bacteria</taxon>
        <taxon>Candidatus Moduliflexota</taxon>
        <taxon>Candidatus Moduliflexia</taxon>
        <taxon>Candidatus Moduliflexales</taxon>
        <taxon>Candidatus Moduliflexaceae</taxon>
    </lineage>
</organism>
<dbReference type="HOGENOM" id="CLU_1056288_0_0_0"/>
<proteinExistence type="predicted"/>
<gene>
    <name evidence="1" type="ORF">U14_02764</name>
</gene>
<evidence type="ECO:0000313" key="1">
    <source>
        <dbReference type="EMBL" id="GAK51519.1"/>
    </source>
</evidence>
<sequence length="276" mass="30505">MKKKHLLGLLLYAAICLGLILGVIGCRRDHSETTPTTSDNQSFGNLNPNEEKKIVLSDPLTDGTTKATAISGGEFTSEGYHFTSHEGYLIYDTDIRGNFEVEFDTKGLSSDEWYHAPDDQSTLLIMQDAPLGTDWVQWEDIPNCLFQLYKLTKYPGGELSENGLKVKGGCNGGASWFETTSYTGGTFVGPHPLEWDPSKTYHWQVNVKDGNVEVYRGEVTTTQDGTTEVSNNTLLMFGYGFYPGDPMRFFFGGTGSIIGRLTPDNATYSNILITQD</sequence>
<reference evidence="1" key="1">
    <citation type="journal article" date="2015" name="PeerJ">
        <title>First genomic representation of candidate bacterial phylum KSB3 points to enhanced environmental sensing as a trigger of wastewater bulking.</title>
        <authorList>
            <person name="Sekiguchi Y."/>
            <person name="Ohashi A."/>
            <person name="Parks D.H."/>
            <person name="Yamauchi T."/>
            <person name="Tyson G.W."/>
            <person name="Hugenholtz P."/>
        </authorList>
    </citation>
    <scope>NUCLEOTIDE SEQUENCE [LARGE SCALE GENOMIC DNA]</scope>
</reference>
<keyword evidence="2" id="KW-1185">Reference proteome</keyword>
<protein>
    <submittedName>
        <fullName evidence="1">Uncharacterized protein</fullName>
    </submittedName>
</protein>
<name>A0A081BMA3_9BACT</name>
<dbReference type="EMBL" id="DF820457">
    <property type="protein sequence ID" value="GAK51519.1"/>
    <property type="molecule type" value="Genomic_DNA"/>
</dbReference>
<dbReference type="Proteomes" id="UP000030700">
    <property type="component" value="Unassembled WGS sequence"/>
</dbReference>